<dbReference type="NCBIfam" id="TIGR01224">
    <property type="entry name" value="hutI"/>
    <property type="match status" value="1"/>
</dbReference>
<evidence type="ECO:0000313" key="9">
    <source>
        <dbReference type="EMBL" id="MBS9523414.1"/>
    </source>
</evidence>
<keyword evidence="6 7" id="KW-0408">Iron</keyword>
<feature type="binding site" evidence="7">
    <location>
        <position position="324"/>
    </location>
    <ligand>
        <name>4-imidazolone-5-propanoate</name>
        <dbReference type="ChEBI" id="CHEBI:77893"/>
    </ligand>
</feature>
<feature type="binding site" evidence="7">
    <location>
        <position position="84"/>
    </location>
    <ligand>
        <name>4-imidazolone-5-propanoate</name>
        <dbReference type="ChEBI" id="CHEBI:77893"/>
    </ligand>
</feature>
<keyword evidence="2 7" id="KW-0479">Metal-binding</keyword>
<dbReference type="FunFam" id="3.20.20.140:FF:000007">
    <property type="entry name" value="Imidazolonepropionase"/>
    <property type="match status" value="1"/>
</dbReference>
<name>A0AAP2G0T3_9BACT</name>
<organism evidence="9 10">
    <name type="scientific">Litoribacter ruber</name>
    <dbReference type="NCBI Taxonomy" id="702568"/>
    <lineage>
        <taxon>Bacteria</taxon>
        <taxon>Pseudomonadati</taxon>
        <taxon>Bacteroidota</taxon>
        <taxon>Cytophagia</taxon>
        <taxon>Cytophagales</taxon>
        <taxon>Cyclobacteriaceae</taxon>
        <taxon>Litoribacter</taxon>
    </lineage>
</organism>
<comment type="caution">
    <text evidence="9">The sequence shown here is derived from an EMBL/GenBank/DDBJ whole genome shotgun (WGS) entry which is preliminary data.</text>
</comment>
<sequence>MLIKNIKELFGVREETVFLKGKEMDSLPSIKNAFLRIEGDTIVDYGQMEDLGPQNGEEEINAEGQFILPAWCDSHTHLVFDGSREEEFVDKIKGVSYEEIARKGGGILNSAKRLQEASEDSLYEQAWKRLQEVKKLGTGAIEIKSGYGLTVDAELKMLRVIKRLKENADVEIKATFLGAHAYPMEYKDNHQGYLDLVCKEMMPKVAQEGLAEYVDMFCEAGFFGLEESQQVIDAAKKYGLKVKLHANQLQNSGGVQLGVKNGAVSVDHLECMGEEEIEVLRNSDTIPTLLPFAAFFLRFPFQPARKMIDAGLGVALATDYNPGSAPSGNIPLMIAMSCIQMKMTPEEAINAATINGAFAMGVEKEMGSITKGKKANLIFTKPIPSLAYLPYAFGSNSIDKVLIKGRF</sequence>
<dbReference type="Gene3D" id="3.20.20.140">
    <property type="entry name" value="Metal-dependent hydrolases"/>
    <property type="match status" value="1"/>
</dbReference>
<dbReference type="HAMAP" id="MF_00372">
    <property type="entry name" value="HutI"/>
    <property type="match status" value="1"/>
</dbReference>
<evidence type="ECO:0000256" key="7">
    <source>
        <dbReference type="HAMAP-Rule" id="MF_00372"/>
    </source>
</evidence>
<keyword evidence="3 7" id="KW-0378">Hydrolase</keyword>
<dbReference type="AlphaFoldDB" id="A0AAP2G0T3"/>
<keyword evidence="4 7" id="KW-0369">Histidine metabolism</keyword>
<dbReference type="Gene3D" id="2.30.40.10">
    <property type="entry name" value="Urease, subunit C, domain 1"/>
    <property type="match status" value="1"/>
</dbReference>
<dbReference type="SUPFAM" id="SSF51338">
    <property type="entry name" value="Composite domain of metallo-dependent hydrolases"/>
    <property type="match status" value="1"/>
</dbReference>
<dbReference type="PANTHER" id="PTHR42752:SF1">
    <property type="entry name" value="IMIDAZOLONEPROPIONASE-RELATED"/>
    <property type="match status" value="1"/>
</dbReference>
<evidence type="ECO:0000256" key="6">
    <source>
        <dbReference type="ARBA" id="ARBA00023004"/>
    </source>
</evidence>
<evidence type="ECO:0000256" key="3">
    <source>
        <dbReference type="ARBA" id="ARBA00022801"/>
    </source>
</evidence>
<feature type="binding site" evidence="7">
    <location>
        <position position="180"/>
    </location>
    <ligand>
        <name>4-imidazolone-5-propanoate</name>
        <dbReference type="ChEBI" id="CHEBI:77893"/>
    </ligand>
</feature>
<dbReference type="RefSeq" id="WP_213944309.1">
    <property type="nucleotide sequence ID" value="NZ_JAHCMY010000002.1"/>
</dbReference>
<feature type="binding site" evidence="7">
    <location>
        <position position="75"/>
    </location>
    <ligand>
        <name>Zn(2+)</name>
        <dbReference type="ChEBI" id="CHEBI:29105"/>
    </ligand>
</feature>
<feature type="binding site" evidence="7">
    <location>
        <position position="321"/>
    </location>
    <ligand>
        <name>N-formimidoyl-L-glutamate</name>
        <dbReference type="ChEBI" id="CHEBI:58928"/>
    </ligand>
</feature>
<gene>
    <name evidence="7 9" type="primary">hutI</name>
    <name evidence="9" type="ORF">KI659_05210</name>
</gene>
<feature type="binding site" evidence="7">
    <location>
        <position position="147"/>
    </location>
    <ligand>
        <name>N-formimidoyl-L-glutamate</name>
        <dbReference type="ChEBI" id="CHEBI:58928"/>
    </ligand>
</feature>
<keyword evidence="5 7" id="KW-0862">Zinc</keyword>
<comment type="function">
    <text evidence="7">Catalyzes the hydrolytic cleavage of the carbon-nitrogen bond in imidazolone-5-propanoate to yield N-formimidoyl-L-glutamate. It is the third step in the universal histidine degradation pathway.</text>
</comment>
<dbReference type="PANTHER" id="PTHR42752">
    <property type="entry name" value="IMIDAZOLONEPROPIONASE"/>
    <property type="match status" value="1"/>
</dbReference>
<feature type="binding site" evidence="7">
    <location>
        <position position="245"/>
    </location>
    <ligand>
        <name>Fe(3+)</name>
        <dbReference type="ChEBI" id="CHEBI:29034"/>
    </ligand>
</feature>
<dbReference type="GO" id="GO:0005506">
    <property type="term" value="F:iron ion binding"/>
    <property type="evidence" value="ECO:0007669"/>
    <property type="project" value="UniProtKB-UniRule"/>
</dbReference>
<feature type="binding site" evidence="7">
    <location>
        <position position="323"/>
    </location>
    <ligand>
        <name>N-formimidoyl-L-glutamate</name>
        <dbReference type="ChEBI" id="CHEBI:58928"/>
    </ligand>
</feature>
<dbReference type="InterPro" id="IPR011059">
    <property type="entry name" value="Metal-dep_hydrolase_composite"/>
</dbReference>
<feature type="binding site" evidence="7">
    <location>
        <position position="77"/>
    </location>
    <ligand>
        <name>Fe(3+)</name>
        <dbReference type="ChEBI" id="CHEBI:29034"/>
    </ligand>
</feature>
<feature type="binding site" evidence="7">
    <location>
        <position position="245"/>
    </location>
    <ligand>
        <name>Zn(2+)</name>
        <dbReference type="ChEBI" id="CHEBI:29105"/>
    </ligand>
</feature>
<feature type="binding site" evidence="7">
    <location>
        <position position="248"/>
    </location>
    <ligand>
        <name>4-imidazolone-5-propanoate</name>
        <dbReference type="ChEBI" id="CHEBI:77893"/>
    </ligand>
</feature>
<dbReference type="InterPro" id="IPR032466">
    <property type="entry name" value="Metal_Hydrolase"/>
</dbReference>
<accession>A0AAP2G0T3</accession>
<comment type="pathway">
    <text evidence="7">Amino-acid degradation; L-histidine degradation into L-glutamate; N-formimidoyl-L-glutamate from L-histidine: step 3/3.</text>
</comment>
<proteinExistence type="inferred from homology"/>
<dbReference type="Proteomes" id="UP001319104">
    <property type="component" value="Unassembled WGS sequence"/>
</dbReference>
<dbReference type="InterPro" id="IPR006680">
    <property type="entry name" value="Amidohydro-rel"/>
</dbReference>
<keyword evidence="10" id="KW-1185">Reference proteome</keyword>
<dbReference type="EMBL" id="JAHCMY010000002">
    <property type="protein sequence ID" value="MBS9523414.1"/>
    <property type="molecule type" value="Genomic_DNA"/>
</dbReference>
<evidence type="ECO:0000259" key="8">
    <source>
        <dbReference type="Pfam" id="PF01979"/>
    </source>
</evidence>
<dbReference type="GO" id="GO:0050480">
    <property type="term" value="F:imidazolonepropionase activity"/>
    <property type="evidence" value="ECO:0007669"/>
    <property type="project" value="UniProtKB-UniRule"/>
</dbReference>
<protein>
    <recommendedName>
        <fullName evidence="1 7">Imidazolonepropionase</fullName>
        <ecNumber evidence="1 7">3.5.2.7</ecNumber>
    </recommendedName>
    <alternativeName>
        <fullName evidence="7">Imidazolone-5-propionate hydrolase</fullName>
    </alternativeName>
</protein>
<evidence type="ECO:0000256" key="1">
    <source>
        <dbReference type="ARBA" id="ARBA00012864"/>
    </source>
</evidence>
<feature type="binding site" evidence="7">
    <location>
        <position position="77"/>
    </location>
    <ligand>
        <name>Zn(2+)</name>
        <dbReference type="ChEBI" id="CHEBI:29105"/>
    </ligand>
</feature>
<reference evidence="9 10" key="1">
    <citation type="submission" date="2021-05" db="EMBL/GenBank/DDBJ databases">
        <authorList>
            <person name="Zhang Z.D."/>
            <person name="Osman G."/>
        </authorList>
    </citation>
    <scope>NUCLEOTIDE SEQUENCE [LARGE SCALE GENOMIC DNA]</scope>
    <source>
        <strain evidence="9 10">KCTC 32217</strain>
    </source>
</reference>
<evidence type="ECO:0000256" key="5">
    <source>
        <dbReference type="ARBA" id="ARBA00022833"/>
    </source>
</evidence>
<feature type="binding site" evidence="7">
    <location>
        <position position="319"/>
    </location>
    <ligand>
        <name>Fe(3+)</name>
        <dbReference type="ChEBI" id="CHEBI:29034"/>
    </ligand>
</feature>
<feature type="binding site" evidence="7">
    <location>
        <position position="75"/>
    </location>
    <ligand>
        <name>Fe(3+)</name>
        <dbReference type="ChEBI" id="CHEBI:29034"/>
    </ligand>
</feature>
<dbReference type="SUPFAM" id="SSF51556">
    <property type="entry name" value="Metallo-dependent hydrolases"/>
    <property type="match status" value="1"/>
</dbReference>
<feature type="domain" description="Amidohydrolase-related" evidence="8">
    <location>
        <begin position="66"/>
        <end position="406"/>
    </location>
</feature>
<dbReference type="EC" id="3.5.2.7" evidence="1 7"/>
<comment type="similarity">
    <text evidence="7">Belongs to the metallo-dependent hydrolases superfamily. HutI family.</text>
</comment>
<dbReference type="GO" id="GO:0008270">
    <property type="term" value="F:zinc ion binding"/>
    <property type="evidence" value="ECO:0007669"/>
    <property type="project" value="UniProtKB-UniRule"/>
</dbReference>
<evidence type="ECO:0000256" key="4">
    <source>
        <dbReference type="ARBA" id="ARBA00022808"/>
    </source>
</evidence>
<feature type="binding site" evidence="7">
    <location>
        <position position="147"/>
    </location>
    <ligand>
        <name>4-imidazolone-5-propanoate</name>
        <dbReference type="ChEBI" id="CHEBI:77893"/>
    </ligand>
</feature>
<dbReference type="GO" id="GO:0005737">
    <property type="term" value="C:cytoplasm"/>
    <property type="evidence" value="ECO:0007669"/>
    <property type="project" value="UniProtKB-SubCell"/>
</dbReference>
<comment type="subcellular location">
    <subcellularLocation>
        <location evidence="7">Cytoplasm</location>
    </subcellularLocation>
</comment>
<evidence type="ECO:0000313" key="10">
    <source>
        <dbReference type="Proteomes" id="UP001319104"/>
    </source>
</evidence>
<dbReference type="InterPro" id="IPR005920">
    <property type="entry name" value="HutI"/>
</dbReference>
<dbReference type="Pfam" id="PF01979">
    <property type="entry name" value="Amidohydro_1"/>
    <property type="match status" value="1"/>
</dbReference>
<evidence type="ECO:0000256" key="2">
    <source>
        <dbReference type="ARBA" id="ARBA00022723"/>
    </source>
</evidence>
<dbReference type="GO" id="GO:0019556">
    <property type="term" value="P:L-histidine catabolic process to glutamate and formamide"/>
    <property type="evidence" value="ECO:0007669"/>
    <property type="project" value="UniProtKB-UniRule"/>
</dbReference>
<feature type="binding site" evidence="7">
    <location>
        <position position="319"/>
    </location>
    <ligand>
        <name>Zn(2+)</name>
        <dbReference type="ChEBI" id="CHEBI:29105"/>
    </ligand>
</feature>
<keyword evidence="7" id="KW-0963">Cytoplasm</keyword>
<comment type="catalytic activity">
    <reaction evidence="7">
        <text>4-imidazolone-5-propanoate + H2O = N-formimidoyl-L-glutamate</text>
        <dbReference type="Rhea" id="RHEA:23660"/>
        <dbReference type="ChEBI" id="CHEBI:15377"/>
        <dbReference type="ChEBI" id="CHEBI:58928"/>
        <dbReference type="ChEBI" id="CHEBI:77893"/>
        <dbReference type="EC" id="3.5.2.7"/>
    </reaction>
</comment>
<comment type="cofactor">
    <cofactor evidence="7">
        <name>Zn(2+)</name>
        <dbReference type="ChEBI" id="CHEBI:29105"/>
    </cofactor>
    <cofactor evidence="7">
        <name>Fe(3+)</name>
        <dbReference type="ChEBI" id="CHEBI:29034"/>
    </cofactor>
    <text evidence="7">Binds 1 zinc or iron ion per subunit.</text>
</comment>